<keyword evidence="2" id="KW-0805">Transcription regulation</keyword>
<dbReference type="Proteomes" id="UP000183190">
    <property type="component" value="Unassembled WGS sequence"/>
</dbReference>
<evidence type="ECO:0000256" key="4">
    <source>
        <dbReference type="ARBA" id="ARBA00023163"/>
    </source>
</evidence>
<gene>
    <name evidence="6" type="ORF">SAMN02910265_00120</name>
</gene>
<dbReference type="SUPFAM" id="SSF46785">
    <property type="entry name" value="Winged helix' DNA-binding domain"/>
    <property type="match status" value="1"/>
</dbReference>
<dbReference type="SUPFAM" id="SSF53850">
    <property type="entry name" value="Periplasmic binding protein-like II"/>
    <property type="match status" value="1"/>
</dbReference>
<evidence type="ECO:0000256" key="3">
    <source>
        <dbReference type="ARBA" id="ARBA00023125"/>
    </source>
</evidence>
<dbReference type="AlphaFoldDB" id="A0A1H6HTK3"/>
<dbReference type="GO" id="GO:0003700">
    <property type="term" value="F:DNA-binding transcription factor activity"/>
    <property type="evidence" value="ECO:0007669"/>
    <property type="project" value="InterPro"/>
</dbReference>
<dbReference type="Gene3D" id="3.40.190.290">
    <property type="match status" value="1"/>
</dbReference>
<dbReference type="PANTHER" id="PTHR30346">
    <property type="entry name" value="TRANSCRIPTIONAL DUAL REGULATOR HCAR-RELATED"/>
    <property type="match status" value="1"/>
</dbReference>
<feature type="domain" description="HTH lysR-type" evidence="5">
    <location>
        <begin position="1"/>
        <end position="58"/>
    </location>
</feature>
<evidence type="ECO:0000256" key="1">
    <source>
        <dbReference type="ARBA" id="ARBA00009437"/>
    </source>
</evidence>
<protein>
    <submittedName>
        <fullName evidence="6">DNA-binding transcriptional regulator, LysR family</fullName>
    </submittedName>
</protein>
<organism evidence="6 7">
    <name type="scientific">Ruminococcus flavefaciens</name>
    <dbReference type="NCBI Taxonomy" id="1265"/>
    <lineage>
        <taxon>Bacteria</taxon>
        <taxon>Bacillati</taxon>
        <taxon>Bacillota</taxon>
        <taxon>Clostridia</taxon>
        <taxon>Eubacteriales</taxon>
        <taxon>Oscillospiraceae</taxon>
        <taxon>Ruminococcus</taxon>
    </lineage>
</organism>
<dbReference type="CDD" id="cd05466">
    <property type="entry name" value="PBP2_LTTR_substrate"/>
    <property type="match status" value="1"/>
</dbReference>
<dbReference type="InterPro" id="IPR036390">
    <property type="entry name" value="WH_DNA-bd_sf"/>
</dbReference>
<dbReference type="Pfam" id="PF03466">
    <property type="entry name" value="LysR_substrate"/>
    <property type="match status" value="1"/>
</dbReference>
<dbReference type="InterPro" id="IPR005119">
    <property type="entry name" value="LysR_subst-bd"/>
</dbReference>
<dbReference type="PROSITE" id="PS50931">
    <property type="entry name" value="HTH_LYSR"/>
    <property type="match status" value="1"/>
</dbReference>
<comment type="similarity">
    <text evidence="1">Belongs to the LysR transcriptional regulatory family.</text>
</comment>
<dbReference type="Pfam" id="PF00126">
    <property type="entry name" value="HTH_1"/>
    <property type="match status" value="1"/>
</dbReference>
<proteinExistence type="inferred from homology"/>
<reference evidence="6 7" key="1">
    <citation type="submission" date="2016-10" db="EMBL/GenBank/DDBJ databases">
        <authorList>
            <person name="de Groot N.N."/>
        </authorList>
    </citation>
    <scope>NUCLEOTIDE SEQUENCE [LARGE SCALE GENOMIC DNA]</scope>
    <source>
        <strain evidence="6 7">YAD2003</strain>
    </source>
</reference>
<sequence>MKIQQLEYVIAVAREGSITKAAKKLYQAQPNISIALKELEASLGIQIFNRSPNGMILTPEGEEFLARAQTIVDEMQSLERDYAQTPENELKLKVAAARSTYATSAMGHLISEYSEKTNKLEVHVMETSTAKVMEDICAGKFDIGFIRIPSTYADMIESRLKARNLVGRTIMEFPLQIVMNMNHPLAEYDDIPYEELSKYPEIIHGDDEPEMVRRASINQDYDDKRSTKRIFIYDRGTQISMLKTVKNAYMWVSPMSQSSLKYNDLVVRKCSYANNLNRDMIIYRKASENSTLISDCVRTVYEYADKIEGLEI</sequence>
<keyword evidence="4" id="KW-0804">Transcription</keyword>
<dbReference type="GO" id="GO:0003677">
    <property type="term" value="F:DNA binding"/>
    <property type="evidence" value="ECO:0007669"/>
    <property type="project" value="UniProtKB-KW"/>
</dbReference>
<evidence type="ECO:0000313" key="7">
    <source>
        <dbReference type="Proteomes" id="UP000183190"/>
    </source>
</evidence>
<dbReference type="FunFam" id="1.10.10.10:FF:000001">
    <property type="entry name" value="LysR family transcriptional regulator"/>
    <property type="match status" value="1"/>
</dbReference>
<dbReference type="InterPro" id="IPR000847">
    <property type="entry name" value="LysR_HTH_N"/>
</dbReference>
<dbReference type="InterPro" id="IPR036388">
    <property type="entry name" value="WH-like_DNA-bd_sf"/>
</dbReference>
<dbReference type="RefSeq" id="WP_074713978.1">
    <property type="nucleotide sequence ID" value="NZ_FNWV01000001.1"/>
</dbReference>
<dbReference type="PRINTS" id="PR00039">
    <property type="entry name" value="HTHLYSR"/>
</dbReference>
<evidence type="ECO:0000256" key="2">
    <source>
        <dbReference type="ARBA" id="ARBA00023015"/>
    </source>
</evidence>
<dbReference type="OrthoDB" id="9803714at2"/>
<evidence type="ECO:0000313" key="6">
    <source>
        <dbReference type="EMBL" id="SEH37464.1"/>
    </source>
</evidence>
<dbReference type="GO" id="GO:0032993">
    <property type="term" value="C:protein-DNA complex"/>
    <property type="evidence" value="ECO:0007669"/>
    <property type="project" value="TreeGrafter"/>
</dbReference>
<keyword evidence="3 6" id="KW-0238">DNA-binding</keyword>
<evidence type="ECO:0000259" key="5">
    <source>
        <dbReference type="PROSITE" id="PS50931"/>
    </source>
</evidence>
<dbReference type="EMBL" id="FNWV01000001">
    <property type="protein sequence ID" value="SEH37464.1"/>
    <property type="molecule type" value="Genomic_DNA"/>
</dbReference>
<accession>A0A1H6HTK3</accession>
<name>A0A1H6HTK3_RUMFL</name>
<dbReference type="PANTHER" id="PTHR30346:SF0">
    <property type="entry name" value="HCA OPERON TRANSCRIPTIONAL ACTIVATOR HCAR"/>
    <property type="match status" value="1"/>
</dbReference>
<dbReference type="Gene3D" id="1.10.10.10">
    <property type="entry name" value="Winged helix-like DNA-binding domain superfamily/Winged helix DNA-binding domain"/>
    <property type="match status" value="1"/>
</dbReference>